<dbReference type="InterPro" id="IPR022742">
    <property type="entry name" value="Hydrolase_4"/>
</dbReference>
<accession>A0A2V1GX45</accession>
<gene>
    <name evidence="2" type="ORF">DC094_06370</name>
</gene>
<organism evidence="2 3">
    <name type="scientific">Pelagibaculum spongiae</name>
    <dbReference type="NCBI Taxonomy" id="2080658"/>
    <lineage>
        <taxon>Bacteria</taxon>
        <taxon>Pseudomonadati</taxon>
        <taxon>Pseudomonadota</taxon>
        <taxon>Gammaproteobacteria</taxon>
        <taxon>Oceanospirillales</taxon>
        <taxon>Pelagibaculum</taxon>
    </lineage>
</organism>
<dbReference type="InterPro" id="IPR029058">
    <property type="entry name" value="AB_hydrolase_fold"/>
</dbReference>
<proteinExistence type="predicted"/>
<dbReference type="EMBL" id="QDDL01000002">
    <property type="protein sequence ID" value="PVZ70223.1"/>
    <property type="molecule type" value="Genomic_DNA"/>
</dbReference>
<dbReference type="SUPFAM" id="SSF53474">
    <property type="entry name" value="alpha/beta-Hydrolases"/>
    <property type="match status" value="1"/>
</dbReference>
<dbReference type="Gene3D" id="3.40.50.1820">
    <property type="entry name" value="alpha/beta hydrolase"/>
    <property type="match status" value="1"/>
</dbReference>
<dbReference type="PANTHER" id="PTHR12277:SF81">
    <property type="entry name" value="PROTEIN ABHD13"/>
    <property type="match status" value="1"/>
</dbReference>
<evidence type="ECO:0000259" key="1">
    <source>
        <dbReference type="Pfam" id="PF12146"/>
    </source>
</evidence>
<dbReference type="Proteomes" id="UP000244906">
    <property type="component" value="Unassembled WGS sequence"/>
</dbReference>
<evidence type="ECO:0000313" key="3">
    <source>
        <dbReference type="Proteomes" id="UP000244906"/>
    </source>
</evidence>
<dbReference type="Pfam" id="PF12146">
    <property type="entry name" value="Hydrolase_4"/>
    <property type="match status" value="1"/>
</dbReference>
<keyword evidence="3" id="KW-1185">Reference proteome</keyword>
<dbReference type="OrthoDB" id="9798884at2"/>
<protein>
    <recommendedName>
        <fullName evidence="1">Serine aminopeptidase S33 domain-containing protein</fullName>
    </recommendedName>
</protein>
<dbReference type="AlphaFoldDB" id="A0A2V1GX45"/>
<sequence>MLATNKLCLLLLLTTLFPLIGCNSQWFYRPNDHRYTHAYPYPIKPMQLVIPSNSGNNLSGLYFSASNNQSLLVHFHGNAGNISGTSRKFNWLVKHGFNVLTFDYSGYGKSSGDASPQSIAKDATSILNFSLSFADRKNLSNITLAGTSLGGNVLLQALAHNLDASKFQQVIIDSSFLSYRNTASHVIRKGPLGNYLDWIPNYLISEQLSALNAMQQLPQIPYLVTHCTTDALIPIEFGEQIFQQIPSANKQMWKINNCGHARAFEAEEISNRHRLKEFLQQNVLSHLSKHFNNQPTHKLTKLEIKDEL</sequence>
<name>A0A2V1GX45_9GAMM</name>
<comment type="caution">
    <text evidence="2">The sequence shown here is derived from an EMBL/GenBank/DDBJ whole genome shotgun (WGS) entry which is preliminary data.</text>
</comment>
<evidence type="ECO:0000313" key="2">
    <source>
        <dbReference type="EMBL" id="PVZ70223.1"/>
    </source>
</evidence>
<dbReference type="RefSeq" id="WP_116686296.1">
    <property type="nucleotide sequence ID" value="NZ_CAWNYD010000002.1"/>
</dbReference>
<feature type="domain" description="Serine aminopeptidase S33" evidence="1">
    <location>
        <begin position="68"/>
        <end position="183"/>
    </location>
</feature>
<dbReference type="PANTHER" id="PTHR12277">
    <property type="entry name" value="ALPHA/BETA HYDROLASE DOMAIN-CONTAINING PROTEIN"/>
    <property type="match status" value="1"/>
</dbReference>
<reference evidence="2 3" key="1">
    <citation type="submission" date="2018-04" db="EMBL/GenBank/DDBJ databases">
        <title>Thalassorhabdus spongiae gen. nov., sp. nov., isolated from a marine sponge in South-West Iceland.</title>
        <authorList>
            <person name="Knobloch S."/>
            <person name="Daussin A."/>
            <person name="Johannsson R."/>
            <person name="Marteinsson V.T."/>
        </authorList>
    </citation>
    <scope>NUCLEOTIDE SEQUENCE [LARGE SCALE GENOMIC DNA]</scope>
    <source>
        <strain evidence="2 3">Hp12</strain>
    </source>
</reference>